<dbReference type="AlphaFoldDB" id="A0A1C4VUZ7"/>
<keyword evidence="1" id="KW-0472">Membrane</keyword>
<keyword evidence="1" id="KW-1133">Transmembrane helix</keyword>
<evidence type="ECO:0000313" key="2">
    <source>
        <dbReference type="EMBL" id="SCE87812.1"/>
    </source>
</evidence>
<evidence type="ECO:0000256" key="1">
    <source>
        <dbReference type="SAM" id="Phobius"/>
    </source>
</evidence>
<sequence length="193" mass="20964">MTVIGAPIPISRSNPADPPCVALDRYIHDGLMNWSPIQDVVDWGSVPDWFGAVGSIASVLFVYLGLRREIRARRSDDLRIRAAQARLVSAVVEIRGTSVLRVTVANESDAPVLDVAVLARVVAPDDPDGASVELAAAKHVRRIAGRDTQDIFVTVAAQHRLRPADTVLVDLTFTDHDGNRWHRIGAGQPQPVD</sequence>
<accession>A0A1C4VUZ7</accession>
<proteinExistence type="predicted"/>
<keyword evidence="1" id="KW-0812">Transmembrane</keyword>
<keyword evidence="3" id="KW-1185">Reference proteome</keyword>
<feature type="transmembrane region" description="Helical" evidence="1">
    <location>
        <begin position="49"/>
        <end position="66"/>
    </location>
</feature>
<name>A0A1C4VUZ7_9ACTN</name>
<reference evidence="3" key="1">
    <citation type="submission" date="2016-06" db="EMBL/GenBank/DDBJ databases">
        <authorList>
            <person name="Varghese N."/>
            <person name="Submissions Spin"/>
        </authorList>
    </citation>
    <scope>NUCLEOTIDE SEQUENCE [LARGE SCALE GENOMIC DNA]</scope>
    <source>
        <strain evidence="3">DSM 45160</strain>
    </source>
</reference>
<dbReference type="Proteomes" id="UP000198224">
    <property type="component" value="Chromosome I"/>
</dbReference>
<protein>
    <submittedName>
        <fullName evidence="2">Uncharacterized protein</fullName>
    </submittedName>
</protein>
<gene>
    <name evidence="2" type="ORF">GA0070612_1821</name>
</gene>
<evidence type="ECO:0000313" key="3">
    <source>
        <dbReference type="Proteomes" id="UP000198224"/>
    </source>
</evidence>
<dbReference type="EMBL" id="LT607409">
    <property type="protein sequence ID" value="SCE87812.1"/>
    <property type="molecule type" value="Genomic_DNA"/>
</dbReference>
<organism evidence="2 3">
    <name type="scientific">Micromonospora chokoriensis</name>
    <dbReference type="NCBI Taxonomy" id="356851"/>
    <lineage>
        <taxon>Bacteria</taxon>
        <taxon>Bacillati</taxon>
        <taxon>Actinomycetota</taxon>
        <taxon>Actinomycetes</taxon>
        <taxon>Micromonosporales</taxon>
        <taxon>Micromonosporaceae</taxon>
        <taxon>Micromonospora</taxon>
    </lineage>
</organism>